<dbReference type="EMBL" id="AB366653">
    <property type="protein sequence ID" value="BAG41520.1"/>
    <property type="molecule type" value="Genomic_DNA"/>
</dbReference>
<evidence type="ECO:0000313" key="1">
    <source>
        <dbReference type="EMBL" id="BAG41520.1"/>
    </source>
</evidence>
<reference evidence="1 2" key="1">
    <citation type="journal article" date="2010" name="Virology">
        <title>A jumbo phage infecting the phytopathogen Ralstonia solanacearum defines a new lineage of the Myoviridae family.</title>
        <authorList>
            <person name="Yamada T."/>
            <person name="Satoh S."/>
            <person name="Ishikawa H."/>
            <person name="Fujiwara A."/>
            <person name="Kawasaki T."/>
            <person name="Fujie M."/>
            <person name="Ogata H."/>
        </authorList>
    </citation>
    <scope>NUCLEOTIDE SEQUENCE [LARGE SCALE GENOMIC DNA]</scope>
</reference>
<dbReference type="Proteomes" id="UP000001034">
    <property type="component" value="Segment"/>
</dbReference>
<keyword evidence="2" id="KW-1185">Reference proteome</keyword>
<dbReference type="RefSeq" id="YP_001949950.1">
    <property type="nucleotide sequence ID" value="NC_010811.2"/>
</dbReference>
<dbReference type="KEGG" id="vg:6369959"/>
<name>B2ZXU4_9CAUD</name>
<proteinExistence type="predicted"/>
<accession>B2ZXU4</accession>
<organism evidence="1 2">
    <name type="scientific">Ralstonia phage phiRSL1</name>
    <dbReference type="NCBI Taxonomy" id="1980924"/>
    <lineage>
        <taxon>Viruses</taxon>
        <taxon>Duplodnaviria</taxon>
        <taxon>Heunggongvirae</taxon>
        <taxon>Uroviricota</taxon>
        <taxon>Caudoviricetes</taxon>
        <taxon>Mieseafarmvirus</taxon>
        <taxon>Mieseafarmvirus RSL1</taxon>
    </lineage>
</organism>
<protein>
    <submittedName>
        <fullName evidence="1">Uncharacterized protein</fullName>
    </submittedName>
</protein>
<evidence type="ECO:0000313" key="2">
    <source>
        <dbReference type="Proteomes" id="UP000001034"/>
    </source>
</evidence>
<sequence>MAEQNEVTTVNFQNYSVIDRSRISQLRWFARKNFQTGVHEPKVLQAGYPCTVFKDGKQVSVSTMWEDIPTVFED</sequence>
<dbReference type="GeneID" id="6369959"/>